<gene>
    <name evidence="10" type="ORF">FGO68_gene11305</name>
</gene>
<dbReference type="FunFam" id="2.40.70.10:FF:000008">
    <property type="entry name" value="Cathepsin D"/>
    <property type="match status" value="1"/>
</dbReference>
<dbReference type="Gene3D" id="2.40.70.10">
    <property type="entry name" value="Acid Proteases"/>
    <property type="match status" value="2"/>
</dbReference>
<evidence type="ECO:0000259" key="9">
    <source>
        <dbReference type="PROSITE" id="PS51767"/>
    </source>
</evidence>
<evidence type="ECO:0000313" key="10">
    <source>
        <dbReference type="EMBL" id="TNV77333.1"/>
    </source>
</evidence>
<keyword evidence="11" id="KW-1185">Reference proteome</keyword>
<dbReference type="Pfam" id="PF00026">
    <property type="entry name" value="Asp"/>
    <property type="match status" value="1"/>
</dbReference>
<dbReference type="PANTHER" id="PTHR47966:SF51">
    <property type="entry name" value="BETA-SITE APP-CLEAVING ENZYME, ISOFORM A-RELATED"/>
    <property type="match status" value="1"/>
</dbReference>
<protein>
    <recommendedName>
        <fullName evidence="9">Peptidase A1 domain-containing protein</fullName>
    </recommendedName>
</protein>
<feature type="domain" description="Peptidase A1" evidence="9">
    <location>
        <begin position="59"/>
        <end position="359"/>
    </location>
</feature>
<evidence type="ECO:0000256" key="2">
    <source>
        <dbReference type="ARBA" id="ARBA00022670"/>
    </source>
</evidence>
<dbReference type="InterPro" id="IPR001969">
    <property type="entry name" value="Aspartic_peptidase_AS"/>
</dbReference>
<reference evidence="10" key="1">
    <citation type="submission" date="2019-06" db="EMBL/GenBank/DDBJ databases">
        <authorList>
            <person name="Zheng W."/>
        </authorList>
    </citation>
    <scope>NUCLEOTIDE SEQUENCE</scope>
    <source>
        <strain evidence="10">QDHG01</strain>
    </source>
</reference>
<dbReference type="EMBL" id="RRYP01012095">
    <property type="protein sequence ID" value="TNV77333.1"/>
    <property type="molecule type" value="Genomic_DNA"/>
</dbReference>
<sequence length="368" mass="41863">MLKLATLTLLLAATASAKRIPLSKGKLSIVQLEDFRNKLSQRSESNDEFPLKDYMNTQYFITVSVGEPGQEFTVVPDTGSSNLWVYSHQCWALPCWYHTTYDHEKSKTYKESGKDFEIRYGSGAIKGFESIDQTSLDSDIKVSTMTFGEITHVEGAAFYVSKLSGILGLAYQAISVNKLPTFLDLSSMSDKSFSFYLTLNPEQSFMTMPGFDEKLMKGREFAYHPVVERRYYSLNLTSIMSGKRIIDTKGYKAIIDSGTSVIVGPKSLMGPLIEGIEVPKDCSDIDKLPKIAITLDETRYDIDPSDYVLRVKVLEIEQCVMGIMPAEMPEDFKYIIFGDIFMRRYYTHFDKNEDRLGFYDARKLNFEE</sequence>
<evidence type="ECO:0000256" key="7">
    <source>
        <dbReference type="RuleBase" id="RU000454"/>
    </source>
</evidence>
<name>A0A8J8NL83_HALGN</name>
<dbReference type="GO" id="GO:0006508">
    <property type="term" value="P:proteolysis"/>
    <property type="evidence" value="ECO:0007669"/>
    <property type="project" value="UniProtKB-KW"/>
</dbReference>
<dbReference type="AlphaFoldDB" id="A0A8J8NL83"/>
<evidence type="ECO:0000256" key="6">
    <source>
        <dbReference type="PIRSR" id="PIRSR601461-2"/>
    </source>
</evidence>
<evidence type="ECO:0000256" key="1">
    <source>
        <dbReference type="ARBA" id="ARBA00007447"/>
    </source>
</evidence>
<dbReference type="Proteomes" id="UP000785679">
    <property type="component" value="Unassembled WGS sequence"/>
</dbReference>
<keyword evidence="6" id="KW-1015">Disulfide bond</keyword>
<comment type="caution">
    <text evidence="10">The sequence shown here is derived from an EMBL/GenBank/DDBJ whole genome shotgun (WGS) entry which is preliminary data.</text>
</comment>
<organism evidence="10 11">
    <name type="scientific">Halteria grandinella</name>
    <dbReference type="NCBI Taxonomy" id="5974"/>
    <lineage>
        <taxon>Eukaryota</taxon>
        <taxon>Sar</taxon>
        <taxon>Alveolata</taxon>
        <taxon>Ciliophora</taxon>
        <taxon>Intramacronucleata</taxon>
        <taxon>Spirotrichea</taxon>
        <taxon>Stichotrichia</taxon>
        <taxon>Sporadotrichida</taxon>
        <taxon>Halteriidae</taxon>
        <taxon>Halteria</taxon>
    </lineage>
</organism>
<evidence type="ECO:0000256" key="4">
    <source>
        <dbReference type="ARBA" id="ARBA00022801"/>
    </source>
</evidence>
<feature type="active site" evidence="5">
    <location>
        <position position="256"/>
    </location>
</feature>
<evidence type="ECO:0000256" key="3">
    <source>
        <dbReference type="ARBA" id="ARBA00022750"/>
    </source>
</evidence>
<feature type="disulfide bond" evidence="6">
    <location>
        <begin position="282"/>
        <end position="319"/>
    </location>
</feature>
<feature type="disulfide bond" evidence="6">
    <location>
        <begin position="90"/>
        <end position="95"/>
    </location>
</feature>
<dbReference type="PROSITE" id="PS00141">
    <property type="entry name" value="ASP_PROTEASE"/>
    <property type="match status" value="1"/>
</dbReference>
<evidence type="ECO:0000256" key="5">
    <source>
        <dbReference type="PIRSR" id="PIRSR601461-1"/>
    </source>
</evidence>
<dbReference type="GO" id="GO:0004190">
    <property type="term" value="F:aspartic-type endopeptidase activity"/>
    <property type="evidence" value="ECO:0007669"/>
    <property type="project" value="UniProtKB-KW"/>
</dbReference>
<keyword evidence="2 7" id="KW-0645">Protease</keyword>
<dbReference type="SUPFAM" id="SSF50630">
    <property type="entry name" value="Acid proteases"/>
    <property type="match status" value="1"/>
</dbReference>
<dbReference type="PRINTS" id="PR00792">
    <property type="entry name" value="PEPSIN"/>
</dbReference>
<feature type="chain" id="PRO_5035292002" description="Peptidase A1 domain-containing protein" evidence="8">
    <location>
        <begin position="18"/>
        <end position="368"/>
    </location>
</feature>
<accession>A0A8J8NL83</accession>
<proteinExistence type="inferred from homology"/>
<dbReference type="InterPro" id="IPR033121">
    <property type="entry name" value="PEPTIDASE_A1"/>
</dbReference>
<keyword evidence="3 7" id="KW-0064">Aspartyl protease</keyword>
<dbReference type="OrthoDB" id="771136at2759"/>
<dbReference type="PROSITE" id="PS51767">
    <property type="entry name" value="PEPTIDASE_A1"/>
    <property type="match status" value="1"/>
</dbReference>
<feature type="signal peptide" evidence="8">
    <location>
        <begin position="1"/>
        <end position="17"/>
    </location>
</feature>
<dbReference type="InterPro" id="IPR021109">
    <property type="entry name" value="Peptidase_aspartic_dom_sf"/>
</dbReference>
<evidence type="ECO:0000313" key="11">
    <source>
        <dbReference type="Proteomes" id="UP000785679"/>
    </source>
</evidence>
<keyword evidence="8" id="KW-0732">Signal</keyword>
<dbReference type="InterPro" id="IPR001461">
    <property type="entry name" value="Aspartic_peptidase_A1"/>
</dbReference>
<feature type="active site" evidence="5">
    <location>
        <position position="77"/>
    </location>
</feature>
<evidence type="ECO:0000256" key="8">
    <source>
        <dbReference type="SAM" id="SignalP"/>
    </source>
</evidence>
<keyword evidence="4 7" id="KW-0378">Hydrolase</keyword>
<comment type="similarity">
    <text evidence="1 7">Belongs to the peptidase A1 family.</text>
</comment>
<dbReference type="PANTHER" id="PTHR47966">
    <property type="entry name" value="BETA-SITE APP-CLEAVING ENZYME, ISOFORM A-RELATED"/>
    <property type="match status" value="1"/>
</dbReference>